<feature type="coiled-coil region" evidence="3">
    <location>
        <begin position="6"/>
        <end position="75"/>
    </location>
</feature>
<gene>
    <name evidence="3 5" type="primary">zapB</name>
    <name evidence="4" type="ORF">SBX37_07455</name>
    <name evidence="5" type="ORF">VIM7927_04194</name>
</gene>
<keyword evidence="7" id="KW-1185">Reference proteome</keyword>
<comment type="function">
    <text evidence="3">Non-essential, abundant cell division factor that is required for proper Z-ring formation. It is recruited early to the divisome by direct interaction with FtsZ, stimulating Z-ring assembly and thereby promoting cell division earlier in the cell cycle. Its recruitment to the Z-ring requires functional FtsA or ZipA.</text>
</comment>
<keyword evidence="1 3" id="KW-0175">Coiled coil</keyword>
<dbReference type="Pfam" id="PF06005">
    <property type="entry name" value="ZapB"/>
    <property type="match status" value="1"/>
</dbReference>
<dbReference type="Proteomes" id="UP001283366">
    <property type="component" value="Unassembled WGS sequence"/>
</dbReference>
<evidence type="ECO:0000313" key="7">
    <source>
        <dbReference type="Proteomes" id="UP001283366"/>
    </source>
</evidence>
<reference evidence="4 7" key="2">
    <citation type="submission" date="2023-11" db="EMBL/GenBank/DDBJ databases">
        <title>Plant-associative lifestyle of Vibrio porteresiae and its evolutionary dynamics.</title>
        <authorList>
            <person name="Rameshkumar N."/>
            <person name="Kirti K."/>
        </authorList>
    </citation>
    <scope>NUCLEOTIDE SEQUENCE [LARGE SCALE GENOMIC DNA]</scope>
    <source>
        <strain evidence="4 7">MSSRF38</strain>
    </source>
</reference>
<evidence type="ECO:0000313" key="6">
    <source>
        <dbReference type="Proteomes" id="UP000196125"/>
    </source>
</evidence>
<keyword evidence="2 3" id="KW-0717">Septation</keyword>
<evidence type="ECO:0000256" key="3">
    <source>
        <dbReference type="HAMAP-Rule" id="MF_01196"/>
    </source>
</evidence>
<comment type="similarity">
    <text evidence="3">Belongs to the ZapB family.</text>
</comment>
<name>A0A1Y6J2C5_9VIBR</name>
<keyword evidence="3" id="KW-0131">Cell cycle</keyword>
<dbReference type="Proteomes" id="UP000196125">
    <property type="component" value="Unassembled WGS sequence"/>
</dbReference>
<evidence type="ECO:0000313" key="5">
    <source>
        <dbReference type="EMBL" id="SMS02852.1"/>
    </source>
</evidence>
<evidence type="ECO:0000256" key="2">
    <source>
        <dbReference type="ARBA" id="ARBA00023210"/>
    </source>
</evidence>
<accession>A0A1Y6J2C5</accession>
<dbReference type="GO" id="GO:0000917">
    <property type="term" value="P:division septum assembly"/>
    <property type="evidence" value="ECO:0007669"/>
    <property type="project" value="UniProtKB-KW"/>
</dbReference>
<comment type="subunit">
    <text evidence="3">Homodimer. The ends of the coiled-coil dimer bind to each other, forming polymers. Interacts with FtsZ.</text>
</comment>
<protein>
    <recommendedName>
        <fullName evidence="3">Cell division protein ZapB</fullName>
    </recommendedName>
</protein>
<comment type="subcellular location">
    <subcellularLocation>
        <location evidence="3">Cytoplasm</location>
    </subcellularLocation>
    <text evidence="3">Localizes to the septum at mid-cell, in a FtsZ-like pattern.</text>
</comment>
<dbReference type="Gene3D" id="1.20.5.340">
    <property type="match status" value="1"/>
</dbReference>
<dbReference type="AlphaFoldDB" id="A0A1Y6J2C5"/>
<dbReference type="EMBL" id="FXXI01000013">
    <property type="protein sequence ID" value="SMS02852.1"/>
    <property type="molecule type" value="Genomic_DNA"/>
</dbReference>
<organism evidence="5 6">
    <name type="scientific">Vibrio mangrovi</name>
    <dbReference type="NCBI Taxonomy" id="474394"/>
    <lineage>
        <taxon>Bacteria</taxon>
        <taxon>Pseudomonadati</taxon>
        <taxon>Pseudomonadota</taxon>
        <taxon>Gammaproteobacteria</taxon>
        <taxon>Vibrionales</taxon>
        <taxon>Vibrionaceae</taxon>
        <taxon>Vibrio</taxon>
    </lineage>
</organism>
<dbReference type="HAMAP" id="MF_01196">
    <property type="entry name" value="ZapB"/>
    <property type="match status" value="1"/>
</dbReference>
<dbReference type="RefSeq" id="WP_087482854.1">
    <property type="nucleotide sequence ID" value="NZ_AP024883.1"/>
</dbReference>
<dbReference type="GO" id="GO:0005737">
    <property type="term" value="C:cytoplasm"/>
    <property type="evidence" value="ECO:0007669"/>
    <property type="project" value="UniProtKB-SubCell"/>
</dbReference>
<keyword evidence="3" id="KW-0963">Cytoplasm</keyword>
<evidence type="ECO:0000313" key="4">
    <source>
        <dbReference type="EMBL" id="MDW6002692.1"/>
    </source>
</evidence>
<reference evidence="5 6" key="1">
    <citation type="submission" date="2017-05" db="EMBL/GenBank/DDBJ databases">
        <authorList>
            <person name="Song R."/>
            <person name="Chenine A.L."/>
            <person name="Ruprecht R.M."/>
        </authorList>
    </citation>
    <scope>NUCLEOTIDE SEQUENCE [LARGE SCALE GENOMIC DNA]</scope>
    <source>
        <strain evidence="5 6">CECT 7927</strain>
    </source>
</reference>
<evidence type="ECO:0000256" key="1">
    <source>
        <dbReference type="ARBA" id="ARBA00023054"/>
    </source>
</evidence>
<dbReference type="EMBL" id="JAWRCO010000001">
    <property type="protein sequence ID" value="MDW6002692.1"/>
    <property type="molecule type" value="Genomic_DNA"/>
</dbReference>
<proteinExistence type="inferred from homology"/>
<dbReference type="GO" id="GO:0043093">
    <property type="term" value="P:FtsZ-dependent cytokinesis"/>
    <property type="evidence" value="ECO:0007669"/>
    <property type="project" value="UniProtKB-UniRule"/>
</dbReference>
<dbReference type="InterPro" id="IPR009252">
    <property type="entry name" value="Cell_div_ZapB"/>
</dbReference>
<keyword evidence="3 5" id="KW-0132">Cell division</keyword>
<sequence>MSFEVLEKLEAKIQTAVDTITLLQMEVEELKEEKQKLIDEANQLKSSRDELEQRVQDIQQEQAAWQERIRNLLGKMEDVE</sequence>
<dbReference type="OrthoDB" id="6554593at2"/>